<evidence type="ECO:0000259" key="1">
    <source>
        <dbReference type="PROSITE" id="PS50021"/>
    </source>
</evidence>
<dbReference type="SMART" id="SM00033">
    <property type="entry name" value="CH"/>
    <property type="match status" value="1"/>
</dbReference>
<dbReference type="InterPro" id="IPR050606">
    <property type="entry name" value="Calponin-like"/>
</dbReference>
<organism evidence="2 3">
    <name type="scientific">Dreissena polymorpha</name>
    <name type="common">Zebra mussel</name>
    <name type="synonym">Mytilus polymorpha</name>
    <dbReference type="NCBI Taxonomy" id="45954"/>
    <lineage>
        <taxon>Eukaryota</taxon>
        <taxon>Metazoa</taxon>
        <taxon>Spiralia</taxon>
        <taxon>Lophotrochozoa</taxon>
        <taxon>Mollusca</taxon>
        <taxon>Bivalvia</taxon>
        <taxon>Autobranchia</taxon>
        <taxon>Heteroconchia</taxon>
        <taxon>Euheterodonta</taxon>
        <taxon>Imparidentia</taxon>
        <taxon>Neoheterodontei</taxon>
        <taxon>Myida</taxon>
        <taxon>Dreissenoidea</taxon>
        <taxon>Dreissenidae</taxon>
        <taxon>Dreissena</taxon>
    </lineage>
</organism>
<dbReference type="GO" id="GO:0015629">
    <property type="term" value="C:actin cytoskeleton"/>
    <property type="evidence" value="ECO:0007669"/>
    <property type="project" value="TreeGrafter"/>
</dbReference>
<dbReference type="CDD" id="cd00014">
    <property type="entry name" value="CH_SF"/>
    <property type="match status" value="1"/>
</dbReference>
<dbReference type="PANTHER" id="PTHR47385">
    <property type="entry name" value="CALPONIN"/>
    <property type="match status" value="1"/>
</dbReference>
<protein>
    <recommendedName>
        <fullName evidence="1">Calponin-homology (CH) domain-containing protein</fullName>
    </recommendedName>
</protein>
<evidence type="ECO:0000313" key="2">
    <source>
        <dbReference type="EMBL" id="KAH3886352.1"/>
    </source>
</evidence>
<comment type="caution">
    <text evidence="2">The sequence shown here is derived from an EMBL/GenBank/DDBJ whole genome shotgun (WGS) entry which is preliminary data.</text>
</comment>
<dbReference type="SUPFAM" id="SSF47576">
    <property type="entry name" value="Calponin-homology domain, CH-domain"/>
    <property type="match status" value="1"/>
</dbReference>
<keyword evidence="3" id="KW-1185">Reference proteome</keyword>
<feature type="domain" description="Calponin-homology (CH)" evidence="1">
    <location>
        <begin position="30"/>
        <end position="153"/>
    </location>
</feature>
<dbReference type="GO" id="GO:0007015">
    <property type="term" value="P:actin filament organization"/>
    <property type="evidence" value="ECO:0007669"/>
    <property type="project" value="TreeGrafter"/>
</dbReference>
<dbReference type="PANTHER" id="PTHR47385:SF24">
    <property type="entry name" value="MUSCLE-SPECIFIC PROTEIN 20"/>
    <property type="match status" value="1"/>
</dbReference>
<gene>
    <name evidence="2" type="ORF">DPMN_010357</name>
</gene>
<dbReference type="InterPro" id="IPR001715">
    <property type="entry name" value="CH_dom"/>
</dbReference>
<name>A0A9D4S1G5_DREPO</name>
<proteinExistence type="predicted"/>
<dbReference type="OrthoDB" id="21595at2759"/>
<dbReference type="InterPro" id="IPR036872">
    <property type="entry name" value="CH_dom_sf"/>
</dbReference>
<reference evidence="2" key="1">
    <citation type="journal article" date="2019" name="bioRxiv">
        <title>The Genome of the Zebra Mussel, Dreissena polymorpha: A Resource for Invasive Species Research.</title>
        <authorList>
            <person name="McCartney M.A."/>
            <person name="Auch B."/>
            <person name="Kono T."/>
            <person name="Mallez S."/>
            <person name="Zhang Y."/>
            <person name="Obille A."/>
            <person name="Becker A."/>
            <person name="Abrahante J.E."/>
            <person name="Garbe J."/>
            <person name="Badalamenti J.P."/>
            <person name="Herman A."/>
            <person name="Mangelson H."/>
            <person name="Liachko I."/>
            <person name="Sullivan S."/>
            <person name="Sone E.D."/>
            <person name="Koren S."/>
            <person name="Silverstein K.A.T."/>
            <person name="Beckman K.B."/>
            <person name="Gohl D.M."/>
        </authorList>
    </citation>
    <scope>NUCLEOTIDE SEQUENCE</scope>
    <source>
        <strain evidence="2">Duluth1</strain>
        <tissue evidence="2">Whole animal</tissue>
    </source>
</reference>
<dbReference type="AlphaFoldDB" id="A0A9D4S1G5"/>
<dbReference type="Gene3D" id="1.10.418.10">
    <property type="entry name" value="Calponin-like domain"/>
    <property type="match status" value="1"/>
</dbReference>
<dbReference type="GO" id="GO:0051015">
    <property type="term" value="F:actin filament binding"/>
    <property type="evidence" value="ECO:0007669"/>
    <property type="project" value="TreeGrafter"/>
</dbReference>
<evidence type="ECO:0000313" key="3">
    <source>
        <dbReference type="Proteomes" id="UP000828390"/>
    </source>
</evidence>
<dbReference type="Proteomes" id="UP000828390">
    <property type="component" value="Unassembled WGS sequence"/>
</dbReference>
<dbReference type="PROSITE" id="PS50021">
    <property type="entry name" value="CH"/>
    <property type="match status" value="1"/>
</dbReference>
<dbReference type="EMBL" id="JAIWYP010000001">
    <property type="protein sequence ID" value="KAH3886352.1"/>
    <property type="molecule type" value="Genomic_DNA"/>
</dbReference>
<reference evidence="2" key="2">
    <citation type="submission" date="2020-11" db="EMBL/GenBank/DDBJ databases">
        <authorList>
            <person name="McCartney M.A."/>
            <person name="Auch B."/>
            <person name="Kono T."/>
            <person name="Mallez S."/>
            <person name="Becker A."/>
            <person name="Gohl D.M."/>
            <person name="Silverstein K.A.T."/>
            <person name="Koren S."/>
            <person name="Bechman K.B."/>
            <person name="Herman A."/>
            <person name="Abrahante J.E."/>
            <person name="Garbe J."/>
        </authorList>
    </citation>
    <scope>NUCLEOTIDE SEQUENCE</scope>
    <source>
        <strain evidence="2">Duluth1</strain>
        <tissue evidence="2">Whole animal</tissue>
    </source>
</reference>
<sequence>MAEKTRAAKTGLGYAVEQKMEQNYDREEEAGTPTHVVNWVNGVLQGEHDPIPGTDWKSICSHLRDGVALCKLINKLLKADGKSPITFQKKVMSPFVAMTNIENFNKGAQDYGLSKEFTFQSGDLWEVRKGPFLNVLNGIHSLGFVANSKRYMPAYTGEITKTIDRT</sequence>
<accession>A0A9D4S1G5</accession>
<dbReference type="Pfam" id="PF00307">
    <property type="entry name" value="CH"/>
    <property type="match status" value="1"/>
</dbReference>